<evidence type="ECO:0000256" key="3">
    <source>
        <dbReference type="ARBA" id="ARBA00022448"/>
    </source>
</evidence>
<evidence type="ECO:0000259" key="8">
    <source>
        <dbReference type="Pfam" id="PF25780"/>
    </source>
</evidence>
<comment type="subcellular location">
    <subcellularLocation>
        <location evidence="2">Cytoplasm</location>
    </subcellularLocation>
    <subcellularLocation>
        <location evidence="1">Nucleus</location>
    </subcellularLocation>
</comment>
<dbReference type="InterPro" id="IPR016024">
    <property type="entry name" value="ARM-type_fold"/>
</dbReference>
<evidence type="ECO:0000256" key="7">
    <source>
        <dbReference type="ARBA" id="ARBA00023242"/>
    </source>
</evidence>
<evidence type="ECO:0000256" key="2">
    <source>
        <dbReference type="ARBA" id="ARBA00004496"/>
    </source>
</evidence>
<dbReference type="InterPro" id="IPR000357">
    <property type="entry name" value="HEAT"/>
</dbReference>
<organism evidence="9 10">
    <name type="scientific">Handroanthus impetiginosus</name>
    <dbReference type="NCBI Taxonomy" id="429701"/>
    <lineage>
        <taxon>Eukaryota</taxon>
        <taxon>Viridiplantae</taxon>
        <taxon>Streptophyta</taxon>
        <taxon>Embryophyta</taxon>
        <taxon>Tracheophyta</taxon>
        <taxon>Spermatophyta</taxon>
        <taxon>Magnoliopsida</taxon>
        <taxon>eudicotyledons</taxon>
        <taxon>Gunneridae</taxon>
        <taxon>Pentapetalae</taxon>
        <taxon>asterids</taxon>
        <taxon>lamiids</taxon>
        <taxon>Lamiales</taxon>
        <taxon>Bignoniaceae</taxon>
        <taxon>Crescentiina</taxon>
        <taxon>Tabebuia alliance</taxon>
        <taxon>Handroanthus</taxon>
    </lineage>
</organism>
<evidence type="ECO:0000313" key="9">
    <source>
        <dbReference type="EMBL" id="PIN17243.1"/>
    </source>
</evidence>
<evidence type="ECO:0000256" key="1">
    <source>
        <dbReference type="ARBA" id="ARBA00004123"/>
    </source>
</evidence>
<dbReference type="STRING" id="429701.A0A2G9HIH3"/>
<dbReference type="Proteomes" id="UP000231279">
    <property type="component" value="Unassembled WGS sequence"/>
</dbReference>
<evidence type="ECO:0000256" key="6">
    <source>
        <dbReference type="ARBA" id="ARBA00022927"/>
    </source>
</evidence>
<dbReference type="GO" id="GO:0006606">
    <property type="term" value="P:protein import into nucleus"/>
    <property type="evidence" value="ECO:0007669"/>
    <property type="project" value="InterPro"/>
</dbReference>
<protein>
    <submittedName>
        <fullName evidence="9">Karyopherin (Importin) beta 3</fullName>
    </submittedName>
</protein>
<dbReference type="SUPFAM" id="SSF48371">
    <property type="entry name" value="ARM repeat"/>
    <property type="match status" value="2"/>
</dbReference>
<reference evidence="10" key="1">
    <citation type="journal article" date="2018" name="Gigascience">
        <title>Genome assembly of the Pink Ipe (Handroanthus impetiginosus, Bignoniaceae), a highly valued, ecologically keystone Neotropical timber forest tree.</title>
        <authorList>
            <person name="Silva-Junior O.B."/>
            <person name="Grattapaglia D."/>
            <person name="Novaes E."/>
            <person name="Collevatti R.G."/>
        </authorList>
    </citation>
    <scope>NUCLEOTIDE SEQUENCE [LARGE SCALE GENOMIC DNA]</scope>
    <source>
        <strain evidence="10">cv. UFG-1</strain>
    </source>
</reference>
<evidence type="ECO:0000313" key="10">
    <source>
        <dbReference type="Proteomes" id="UP000231279"/>
    </source>
</evidence>
<dbReference type="Gene3D" id="1.25.10.10">
    <property type="entry name" value="Leucine-rich Repeat Variant"/>
    <property type="match status" value="2"/>
</dbReference>
<name>A0A2G9HIH3_9LAMI</name>
<keyword evidence="4" id="KW-0963">Cytoplasm</keyword>
<accession>A0A2G9HIH3</accession>
<dbReference type="EMBL" id="NKXS01001707">
    <property type="protein sequence ID" value="PIN17243.1"/>
    <property type="molecule type" value="Genomic_DNA"/>
</dbReference>
<feature type="domain" description="IPO4/5-like TPR repeats" evidence="8">
    <location>
        <begin position="146"/>
        <end position="295"/>
    </location>
</feature>
<dbReference type="OrthoDB" id="1297026at2759"/>
<dbReference type="AlphaFoldDB" id="A0A2G9HIH3"/>
<evidence type="ECO:0000256" key="5">
    <source>
        <dbReference type="ARBA" id="ARBA00022737"/>
    </source>
</evidence>
<keyword evidence="10" id="KW-1185">Reference proteome</keyword>
<dbReference type="PANTHER" id="PTHR10527">
    <property type="entry name" value="IMPORTIN BETA"/>
    <property type="match status" value="1"/>
</dbReference>
<dbReference type="GO" id="GO:0005737">
    <property type="term" value="C:cytoplasm"/>
    <property type="evidence" value="ECO:0007669"/>
    <property type="project" value="UniProtKB-SubCell"/>
</dbReference>
<dbReference type="InterPro" id="IPR041389">
    <property type="entry name" value="Importin_rep_6"/>
</dbReference>
<dbReference type="Pfam" id="PF02985">
    <property type="entry name" value="HEAT"/>
    <property type="match status" value="1"/>
</dbReference>
<dbReference type="GO" id="GO:0005634">
    <property type="term" value="C:nucleus"/>
    <property type="evidence" value="ECO:0007669"/>
    <property type="project" value="UniProtKB-SubCell"/>
</dbReference>
<proteinExistence type="predicted"/>
<comment type="caution">
    <text evidence="9">The sequence shown here is derived from an EMBL/GenBank/DDBJ whole genome shotgun (WGS) entry which is preliminary data.</text>
</comment>
<evidence type="ECO:0000256" key="4">
    <source>
        <dbReference type="ARBA" id="ARBA00022490"/>
    </source>
</evidence>
<keyword evidence="6" id="KW-0653">Protein transport</keyword>
<dbReference type="InterPro" id="IPR011989">
    <property type="entry name" value="ARM-like"/>
</dbReference>
<sequence>MAAASFPLKLRFKGPTRSSTRSDIDHKNLRLQAEKLISADSSHILALLNKLYAPEGEPFEGRRKEANMLLDIALKEYPTAMAVTLTGHLQKNTDRITRLSCAKLLCRLFRPQDNLYNRMSHFFHNKIKAVLIQRIVYEAYPDAIKNVIGVVSNVAEVLLPKNQWPELYDFIFESLESNVSRKQCRALVLLAELIRRCPEIFLFSIDVLSDTFKHFMDRTRQDSVVGAEAAKAAVTLVLHLATPSSYEKYYDLLLHMGRALLDAVNGADSSVAQGIIQDLTVLAQTETRFLRPHIGFLVKTMLDVAETYLRVDNETRESALEFVVIVAEDVEYGCGMIQNVSPELLKKLFAILLRVLSTVEEDPFWGHSESEDEWSTGNCSYAMEAIPRLVRALRENVVMRSLPDCFPQFLQDSSWQWRHAAITTLRLIADGCPKACSGISETFPKIIWNLCTDKHPRVRWATIQAIGQFSKHWGPCFHGKNFSFFLPVLIAFMENFDNPKLQIAATSTILLFSKNCGSEIFSPYLKRILSNLCAFLQRICVWSMQMGLFKEEALTALGSLADTFPKDFEEYYDAVLGHVNVILAVRHEKKNSMVPAKALECMTMIAVATGKDRFMTYVDKAWGRLGKCLGTDFVPYLSVSIRQLLDSAYLKNYLNSSENSGDESNRSTVPEEKATACEVLCSFAIEFTTEIHVWIDEILHCLVPLLTFKYDARIRTHAITVMPLILHSASCAVEKLLPLRKPVKEISDKIIPALIDALCKEMESGVQLEILEALNICIEITGSYLDKSVIDQFIKVITELLKGYSNMKTERKRRVKTGLDQREKTLLQEEIEIENNIYTLIADCVISTFKIFRTSFLPMFDKLLPCLVLHWNTNSTEQKIFLHILRNIAENCGEDAFEPYEEQLLSMSKSCDLDNPSVWQLVGYGISICAEFGGNVFKPHREAALCALQRILTHPLAMHPDNLVNREVAVFALGKVCLFHFNGPDAHMGVKIWLSYLPLRNNLVEAQYMHNALCTMIESKKFLGSHLIRRALECMTVIAVAVGKNRFMTNVDKLFPFRRVAALYTLQRILTHPYALHPANLVNREIVVLALGKMCKCQFNGFDAHMGVKIWLSYLPLRNNLVEAKEIHDDLCMMVEESEEKVLGSHPQYGTYKNHHRHICAATEDTSNRMNEIQRKFKERMSSCDFESSCLSFPFPIRTMLNSCLSF</sequence>
<keyword evidence="5" id="KW-0677">Repeat</keyword>
<dbReference type="Pfam" id="PF25780">
    <property type="entry name" value="TPR_IPO5"/>
    <property type="match status" value="1"/>
</dbReference>
<dbReference type="Pfam" id="PF18829">
    <property type="entry name" value="Importin_rep_6"/>
    <property type="match status" value="1"/>
</dbReference>
<gene>
    <name evidence="9" type="ORF">CDL12_10096</name>
</gene>
<keyword evidence="3" id="KW-0813">Transport</keyword>
<keyword evidence="7" id="KW-0539">Nucleus</keyword>
<dbReference type="InterPro" id="IPR040122">
    <property type="entry name" value="Importin_beta"/>
</dbReference>
<dbReference type="InterPro" id="IPR057672">
    <property type="entry name" value="TPR_IPO4/5"/>
</dbReference>